<sequence length="71" mass="7396">MTPLTTLRTAQLFQMSCPWISSGVGIRIVSTTGAWLADSPPAPAPAPAADDSGEAIAHNMLRFPLLTGEGM</sequence>
<gene>
    <name evidence="1" type="primary">ga15362</name>
    <name evidence="1" type="ORF">PR202_ga15362</name>
</gene>
<reference evidence="1" key="2">
    <citation type="submission" date="2021-12" db="EMBL/GenBank/DDBJ databases">
        <title>Resequencing data analysis of finger millet.</title>
        <authorList>
            <person name="Hatakeyama M."/>
            <person name="Aluri S."/>
            <person name="Balachadran M.T."/>
            <person name="Sivarajan S.R."/>
            <person name="Poveda L."/>
            <person name="Shimizu-Inatsugi R."/>
            <person name="Schlapbach R."/>
            <person name="Sreeman S.M."/>
            <person name="Shimizu K.K."/>
        </authorList>
    </citation>
    <scope>NUCLEOTIDE SEQUENCE</scope>
</reference>
<accession>A0AAV5CK09</accession>
<reference evidence="1" key="1">
    <citation type="journal article" date="2018" name="DNA Res.">
        <title>Multiple hybrid de novo genome assembly of finger millet, an orphan allotetraploid crop.</title>
        <authorList>
            <person name="Hatakeyama M."/>
            <person name="Aluri S."/>
            <person name="Balachadran M.T."/>
            <person name="Sivarajan S.R."/>
            <person name="Patrignani A."/>
            <person name="Gruter S."/>
            <person name="Poveda L."/>
            <person name="Shimizu-Inatsugi R."/>
            <person name="Baeten J."/>
            <person name="Francoijs K.J."/>
            <person name="Nataraja K.N."/>
            <person name="Reddy Y.A.N."/>
            <person name="Phadnis S."/>
            <person name="Ravikumar R.L."/>
            <person name="Schlapbach R."/>
            <person name="Sreeman S.M."/>
            <person name="Shimizu K.K."/>
        </authorList>
    </citation>
    <scope>NUCLEOTIDE SEQUENCE</scope>
</reference>
<organism evidence="1 2">
    <name type="scientific">Eleusine coracana subsp. coracana</name>
    <dbReference type="NCBI Taxonomy" id="191504"/>
    <lineage>
        <taxon>Eukaryota</taxon>
        <taxon>Viridiplantae</taxon>
        <taxon>Streptophyta</taxon>
        <taxon>Embryophyta</taxon>
        <taxon>Tracheophyta</taxon>
        <taxon>Spermatophyta</taxon>
        <taxon>Magnoliopsida</taxon>
        <taxon>Liliopsida</taxon>
        <taxon>Poales</taxon>
        <taxon>Poaceae</taxon>
        <taxon>PACMAD clade</taxon>
        <taxon>Chloridoideae</taxon>
        <taxon>Cynodonteae</taxon>
        <taxon>Eleusininae</taxon>
        <taxon>Eleusine</taxon>
    </lineage>
</organism>
<dbReference type="AlphaFoldDB" id="A0AAV5CK09"/>
<keyword evidence="2" id="KW-1185">Reference proteome</keyword>
<proteinExistence type="predicted"/>
<name>A0AAV5CK09_ELECO</name>
<evidence type="ECO:0000313" key="1">
    <source>
        <dbReference type="EMBL" id="GJM98359.1"/>
    </source>
</evidence>
<protein>
    <submittedName>
        <fullName evidence="1">Uncharacterized protein</fullName>
    </submittedName>
</protein>
<dbReference type="EMBL" id="BQKI01000007">
    <property type="protein sequence ID" value="GJM98359.1"/>
    <property type="molecule type" value="Genomic_DNA"/>
</dbReference>
<dbReference type="Proteomes" id="UP001054889">
    <property type="component" value="Unassembled WGS sequence"/>
</dbReference>
<comment type="caution">
    <text evidence="1">The sequence shown here is derived from an EMBL/GenBank/DDBJ whole genome shotgun (WGS) entry which is preliminary data.</text>
</comment>
<evidence type="ECO:0000313" key="2">
    <source>
        <dbReference type="Proteomes" id="UP001054889"/>
    </source>
</evidence>